<dbReference type="InterPro" id="IPR006553">
    <property type="entry name" value="Leu-rich_rpt_Cys-con_subtyp"/>
</dbReference>
<keyword evidence="3" id="KW-1185">Reference proteome</keyword>
<name>A0AAW1LN94_SAPOF</name>
<protein>
    <recommendedName>
        <fullName evidence="1">F-box/LRR-repeat protein 15-like leucin rich repeat domain-containing protein</fullName>
    </recommendedName>
</protein>
<comment type="caution">
    <text evidence="2">The sequence shown here is derived from an EMBL/GenBank/DDBJ whole genome shotgun (WGS) entry which is preliminary data.</text>
</comment>
<dbReference type="PANTHER" id="PTHR13318:SF190">
    <property type="entry name" value="PARTNER OF PAIRED, ISOFORM B"/>
    <property type="match status" value="1"/>
</dbReference>
<dbReference type="Gene3D" id="3.80.10.10">
    <property type="entry name" value="Ribonuclease Inhibitor"/>
    <property type="match status" value="3"/>
</dbReference>
<evidence type="ECO:0000259" key="1">
    <source>
        <dbReference type="Pfam" id="PF25372"/>
    </source>
</evidence>
<dbReference type="SMART" id="SM00367">
    <property type="entry name" value="LRR_CC"/>
    <property type="match status" value="13"/>
</dbReference>
<dbReference type="GO" id="GO:0031146">
    <property type="term" value="P:SCF-dependent proteasomal ubiquitin-dependent protein catabolic process"/>
    <property type="evidence" value="ECO:0007669"/>
    <property type="project" value="TreeGrafter"/>
</dbReference>
<feature type="domain" description="F-box/LRR-repeat protein 15-like leucin rich repeat" evidence="1">
    <location>
        <begin position="464"/>
        <end position="624"/>
    </location>
</feature>
<dbReference type="InterPro" id="IPR032675">
    <property type="entry name" value="LRR_dom_sf"/>
</dbReference>
<proteinExistence type="predicted"/>
<accession>A0AAW1LN94</accession>
<gene>
    <name evidence="2" type="ORF">RND81_04G208700</name>
</gene>
<sequence length="657" mass="72068">MSNNSCKCDFSQNEKCTSLILCLLTDDLLYQIHARLTRRHHKNSFRQVCRTFHRVDSLTRTHLRPLHHSILPTLLPNLPSLTSLDLSLCPRVDDSLATALAPTLRRMRVRTLNISRSTALTRVGLETIIRACGDELEVVDVSYWCRRFSDNEAVALSCAVAAREIRVDKGLSVTDVGLARVAVGCVRLEKLSLKWCMEITDIGVHLLTKKCLGLKFLDISSLKITSESLSSIASLQMLESLIMAGCTSVDDVGLHLLGNGCPSLKALDVSRCDGITSAGLCSVVRGHPDLLQLSISHCMVDLTTFDLLRALKGLTHLNVFRADGARVSHATFQILSTECRSLVEIGLSKCVGMKDVDIVRLVNGCTALTVLNLSCCDAVTDTTIAAIAASCLKLCCLMLESCSSMTEMNLQLLGFRCIHLEELDVTDCCGINDTALGFLSRCVKLKSLKLGLCNNISDKGLSYLASKCKDITELDLYRCPGVGDEGMAALSRGCKNLKKLNVSYCSGLTDKGMEYIGALEELYDLEMRSLMNVTGIGLQAVASGCKRLAQLDLKCCSNIQDSGFWALANYSKNIWQLNLCESAISDVALLMVMTNLICLQDAKLVNLSRVSARGFELSLRAGGVRLKKVKLNTSLKFTLSRDILHFLWSRGCKIRWD</sequence>
<dbReference type="Pfam" id="PF25372">
    <property type="entry name" value="DUF7885"/>
    <property type="match status" value="1"/>
</dbReference>
<dbReference type="InterPro" id="IPR001611">
    <property type="entry name" value="Leu-rich_rpt"/>
</dbReference>
<dbReference type="Pfam" id="PF13516">
    <property type="entry name" value="LRR_6"/>
    <property type="match status" value="3"/>
</dbReference>
<organism evidence="2 3">
    <name type="scientific">Saponaria officinalis</name>
    <name type="common">Common soapwort</name>
    <name type="synonym">Lychnis saponaria</name>
    <dbReference type="NCBI Taxonomy" id="3572"/>
    <lineage>
        <taxon>Eukaryota</taxon>
        <taxon>Viridiplantae</taxon>
        <taxon>Streptophyta</taxon>
        <taxon>Embryophyta</taxon>
        <taxon>Tracheophyta</taxon>
        <taxon>Spermatophyta</taxon>
        <taxon>Magnoliopsida</taxon>
        <taxon>eudicotyledons</taxon>
        <taxon>Gunneridae</taxon>
        <taxon>Pentapetalae</taxon>
        <taxon>Caryophyllales</taxon>
        <taxon>Caryophyllaceae</taxon>
        <taxon>Caryophylleae</taxon>
        <taxon>Saponaria</taxon>
    </lineage>
</organism>
<evidence type="ECO:0000313" key="3">
    <source>
        <dbReference type="Proteomes" id="UP001443914"/>
    </source>
</evidence>
<evidence type="ECO:0000313" key="2">
    <source>
        <dbReference type="EMBL" id="KAK9735487.1"/>
    </source>
</evidence>
<dbReference type="GO" id="GO:0019005">
    <property type="term" value="C:SCF ubiquitin ligase complex"/>
    <property type="evidence" value="ECO:0007669"/>
    <property type="project" value="TreeGrafter"/>
</dbReference>
<dbReference type="AlphaFoldDB" id="A0AAW1LN94"/>
<dbReference type="FunFam" id="3.80.10.10:FF:000276">
    <property type="entry name" value="F-box/LRR-repeat protein 3"/>
    <property type="match status" value="1"/>
</dbReference>
<dbReference type="InterPro" id="IPR057207">
    <property type="entry name" value="FBXL15_LRR"/>
</dbReference>
<dbReference type="EMBL" id="JBDFQZ010000004">
    <property type="protein sequence ID" value="KAK9735487.1"/>
    <property type="molecule type" value="Genomic_DNA"/>
</dbReference>
<reference evidence="2" key="1">
    <citation type="submission" date="2024-03" db="EMBL/GenBank/DDBJ databases">
        <title>WGS assembly of Saponaria officinalis var. Norfolk2.</title>
        <authorList>
            <person name="Jenkins J."/>
            <person name="Shu S."/>
            <person name="Grimwood J."/>
            <person name="Barry K."/>
            <person name="Goodstein D."/>
            <person name="Schmutz J."/>
            <person name="Leebens-Mack J."/>
            <person name="Osbourn A."/>
        </authorList>
    </citation>
    <scope>NUCLEOTIDE SEQUENCE [LARGE SCALE GENOMIC DNA]</scope>
    <source>
        <strain evidence="2">JIC</strain>
    </source>
</reference>
<dbReference type="PANTHER" id="PTHR13318">
    <property type="entry name" value="PARTNER OF PAIRED, ISOFORM B-RELATED"/>
    <property type="match status" value="1"/>
</dbReference>
<dbReference type="Proteomes" id="UP001443914">
    <property type="component" value="Unassembled WGS sequence"/>
</dbReference>
<dbReference type="SUPFAM" id="SSF52047">
    <property type="entry name" value="RNI-like"/>
    <property type="match status" value="3"/>
</dbReference>